<dbReference type="Proteomes" id="UP001468798">
    <property type="component" value="Unassembled WGS sequence"/>
</dbReference>
<evidence type="ECO:0008006" key="3">
    <source>
        <dbReference type="Google" id="ProtNLM"/>
    </source>
</evidence>
<evidence type="ECO:0000313" key="1">
    <source>
        <dbReference type="EMBL" id="MEM0576882.1"/>
    </source>
</evidence>
<name>A0ABU9NNQ5_9FLAO</name>
<keyword evidence="2" id="KW-1185">Reference proteome</keyword>
<dbReference type="PROSITE" id="PS51257">
    <property type="entry name" value="PROKAR_LIPOPROTEIN"/>
    <property type="match status" value="1"/>
</dbReference>
<sequence length="135" mass="16008">MRYYLIFFVMIIVGCNDRSHFVQKLSIIRYSDIQSVEIRKQLYDSFCVILDSVQIRKTVALINSNQKTELLKAGPKFWLIVKLKNNSIVKYKIIDTKIGENDLYKEMNDKEFFKAIYYGNKKSKSQVIEKKTYDN</sequence>
<evidence type="ECO:0000313" key="2">
    <source>
        <dbReference type="Proteomes" id="UP001468798"/>
    </source>
</evidence>
<dbReference type="EMBL" id="JBCGDP010000008">
    <property type="protein sequence ID" value="MEM0576882.1"/>
    <property type="molecule type" value="Genomic_DNA"/>
</dbReference>
<reference evidence="1 2" key="1">
    <citation type="submission" date="2024-03" db="EMBL/GenBank/DDBJ databases">
        <title>Two novel species of the genus Flavobacterium exhibiting potentially degradation of complex polysaccharides.</title>
        <authorList>
            <person name="Lian X."/>
        </authorList>
    </citation>
    <scope>NUCLEOTIDE SEQUENCE [LARGE SCALE GENOMIC DNA]</scope>
    <source>
        <strain evidence="1 2">N6</strain>
    </source>
</reference>
<comment type="caution">
    <text evidence="1">The sequence shown here is derived from an EMBL/GenBank/DDBJ whole genome shotgun (WGS) entry which is preliminary data.</text>
</comment>
<organism evidence="1 2">
    <name type="scientific">Flavobacterium polysaccharolyticum</name>
    <dbReference type="NCBI Taxonomy" id="3133148"/>
    <lineage>
        <taxon>Bacteria</taxon>
        <taxon>Pseudomonadati</taxon>
        <taxon>Bacteroidota</taxon>
        <taxon>Flavobacteriia</taxon>
        <taxon>Flavobacteriales</taxon>
        <taxon>Flavobacteriaceae</taxon>
        <taxon>Flavobacterium</taxon>
    </lineage>
</organism>
<accession>A0ABU9NNQ5</accession>
<protein>
    <recommendedName>
        <fullName evidence="3">Lipoprotein</fullName>
    </recommendedName>
</protein>
<proteinExistence type="predicted"/>
<gene>
    <name evidence="1" type="ORF">WFZ86_10265</name>
</gene>